<dbReference type="RefSeq" id="XP_055865086.1">
    <property type="nucleotide sequence ID" value="XM_056009111.1"/>
</dbReference>
<dbReference type="InterPro" id="IPR027377">
    <property type="entry name" value="ZAR1/RTP1-5-like_Znf-3CxxC"/>
</dbReference>
<name>A0A9W2YQN8_BIOGL</name>
<reference evidence="10 11" key="1">
    <citation type="submission" date="2025-04" db="UniProtKB">
        <authorList>
            <consortium name="RefSeq"/>
        </authorList>
    </citation>
    <scope>IDENTIFICATION</scope>
</reference>
<proteinExistence type="predicted"/>
<gene>
    <name evidence="10 11" type="primary">LOC106066399</name>
</gene>
<dbReference type="InterPro" id="IPR026096">
    <property type="entry name" value="R-trans_p"/>
</dbReference>
<dbReference type="Proteomes" id="UP001165740">
    <property type="component" value="Chromosome 13"/>
</dbReference>
<dbReference type="GO" id="GO:0051205">
    <property type="term" value="P:protein insertion into membrane"/>
    <property type="evidence" value="ECO:0007669"/>
    <property type="project" value="TreeGrafter"/>
</dbReference>
<dbReference type="GeneID" id="106066399"/>
<evidence type="ECO:0000256" key="5">
    <source>
        <dbReference type="ARBA" id="ARBA00022833"/>
    </source>
</evidence>
<feature type="domain" description="3CxxC-type" evidence="8">
    <location>
        <begin position="103"/>
        <end position="213"/>
    </location>
</feature>
<evidence type="ECO:0000256" key="7">
    <source>
        <dbReference type="ARBA" id="ARBA00023136"/>
    </source>
</evidence>
<dbReference type="Pfam" id="PF13695">
    <property type="entry name" value="Zn_ribbon_3CxxC"/>
    <property type="match status" value="1"/>
</dbReference>
<keyword evidence="7" id="KW-0472">Membrane</keyword>
<keyword evidence="6" id="KW-1133">Transmembrane helix</keyword>
<dbReference type="GO" id="GO:0031849">
    <property type="term" value="F:olfactory receptor binding"/>
    <property type="evidence" value="ECO:0007669"/>
    <property type="project" value="TreeGrafter"/>
</dbReference>
<organism evidence="9 10">
    <name type="scientific">Biomphalaria glabrata</name>
    <name type="common">Bloodfluke planorb</name>
    <name type="synonym">Freshwater snail</name>
    <dbReference type="NCBI Taxonomy" id="6526"/>
    <lineage>
        <taxon>Eukaryota</taxon>
        <taxon>Metazoa</taxon>
        <taxon>Spiralia</taxon>
        <taxon>Lophotrochozoa</taxon>
        <taxon>Mollusca</taxon>
        <taxon>Gastropoda</taxon>
        <taxon>Heterobranchia</taxon>
        <taxon>Euthyneura</taxon>
        <taxon>Panpulmonata</taxon>
        <taxon>Hygrophila</taxon>
        <taxon>Lymnaeoidea</taxon>
        <taxon>Planorbidae</taxon>
        <taxon>Biomphalaria</taxon>
    </lineage>
</organism>
<dbReference type="AlphaFoldDB" id="A0A9W2YQN8"/>
<dbReference type="GO" id="GO:0006612">
    <property type="term" value="P:protein targeting to membrane"/>
    <property type="evidence" value="ECO:0007669"/>
    <property type="project" value="TreeGrafter"/>
</dbReference>
<comment type="subcellular location">
    <subcellularLocation>
        <location evidence="1">Membrane</location>
        <topology evidence="1">Single-pass membrane protein</topology>
    </subcellularLocation>
</comment>
<sequence>MMLIAQDEGILCKLGSTPPIAALPPGLTTPTTLGSLTLLNELVPFLPYGVPITTSAPVSPSQTMELVWHGEFDRLFAQYFPHTWYLVPTFFPPSERWRVFKDSAKVRFSCQECGHGWTSMKGRVIFWFHLNYTTNSGYVMFKLYGQQCQKCKNGSYEHAMWYPEEVVKVIGNVYNRVGQIFYGFVRPPLRIDRRQGKPRNQHNAELCQACKEGLCKEEWSFS</sequence>
<keyword evidence="2" id="KW-0812">Transmembrane</keyword>
<keyword evidence="9" id="KW-1185">Reference proteome</keyword>
<evidence type="ECO:0000313" key="11">
    <source>
        <dbReference type="RefSeq" id="XP_055865087.1"/>
    </source>
</evidence>
<keyword evidence="4" id="KW-0863">Zinc-finger</keyword>
<evidence type="ECO:0000256" key="3">
    <source>
        <dbReference type="ARBA" id="ARBA00022723"/>
    </source>
</evidence>
<evidence type="ECO:0000256" key="1">
    <source>
        <dbReference type="ARBA" id="ARBA00004167"/>
    </source>
</evidence>
<dbReference type="GO" id="GO:0016020">
    <property type="term" value="C:membrane"/>
    <property type="evidence" value="ECO:0007669"/>
    <property type="project" value="UniProtKB-SubCell"/>
</dbReference>
<dbReference type="PANTHER" id="PTHR14402">
    <property type="entry name" value="RECEPTOR TRANSPORTING PROTEIN"/>
    <property type="match status" value="1"/>
</dbReference>
<protein>
    <submittedName>
        <fullName evidence="10 11">Receptor-transporting protein 4-like isoform X1</fullName>
    </submittedName>
</protein>
<keyword evidence="3" id="KW-0479">Metal-binding</keyword>
<dbReference type="RefSeq" id="XP_055865087.1">
    <property type="nucleotide sequence ID" value="XM_056009112.1"/>
</dbReference>
<dbReference type="SMART" id="SM01328">
    <property type="entry name" value="zf-3CxxC"/>
    <property type="match status" value="1"/>
</dbReference>
<dbReference type="PANTHER" id="PTHR14402:SF10">
    <property type="entry name" value="3CXXC-TYPE DOMAIN-CONTAINING PROTEIN"/>
    <property type="match status" value="1"/>
</dbReference>
<evidence type="ECO:0000313" key="10">
    <source>
        <dbReference type="RefSeq" id="XP_055865086.1"/>
    </source>
</evidence>
<evidence type="ECO:0000313" key="9">
    <source>
        <dbReference type="Proteomes" id="UP001165740"/>
    </source>
</evidence>
<evidence type="ECO:0000256" key="4">
    <source>
        <dbReference type="ARBA" id="ARBA00022771"/>
    </source>
</evidence>
<evidence type="ECO:0000259" key="8">
    <source>
        <dbReference type="SMART" id="SM01328"/>
    </source>
</evidence>
<accession>A0A9W2YQN8</accession>
<dbReference type="OrthoDB" id="8121437at2759"/>
<evidence type="ECO:0000256" key="2">
    <source>
        <dbReference type="ARBA" id="ARBA00022692"/>
    </source>
</evidence>
<keyword evidence="5" id="KW-0862">Zinc</keyword>
<evidence type="ECO:0000256" key="6">
    <source>
        <dbReference type="ARBA" id="ARBA00022989"/>
    </source>
</evidence>
<dbReference type="GO" id="GO:0008270">
    <property type="term" value="F:zinc ion binding"/>
    <property type="evidence" value="ECO:0007669"/>
    <property type="project" value="UniProtKB-KW"/>
</dbReference>